<dbReference type="PROSITE" id="PS00383">
    <property type="entry name" value="TYR_PHOSPHATASE_1"/>
    <property type="match status" value="2"/>
</dbReference>
<dbReference type="SMART" id="SM00409">
    <property type="entry name" value="IG"/>
    <property type="match status" value="1"/>
</dbReference>
<evidence type="ECO:0000256" key="7">
    <source>
        <dbReference type="ARBA" id="ARBA00022801"/>
    </source>
</evidence>
<keyword evidence="14" id="KW-0393">Immunoglobulin domain</keyword>
<evidence type="ECO:0000259" key="21">
    <source>
        <dbReference type="PROSITE" id="PS50056"/>
    </source>
</evidence>
<evidence type="ECO:0000313" key="24">
    <source>
        <dbReference type="Ensembl" id="ENSUMAP00000014888"/>
    </source>
</evidence>
<comment type="similarity">
    <text evidence="2">Belongs to the protein-tyrosine phosphatase family. Receptor class 2B subfamily.</text>
</comment>
<evidence type="ECO:0000256" key="11">
    <source>
        <dbReference type="ARBA" id="ARBA00023157"/>
    </source>
</evidence>
<dbReference type="Ensembl" id="ENSUMAT00000017634.1">
    <property type="protein sequence ID" value="ENSUMAP00000014888.1"/>
    <property type="gene ID" value="ENSUMAG00000009390.1"/>
</dbReference>
<dbReference type="InterPro" id="IPR036116">
    <property type="entry name" value="FN3_sf"/>
</dbReference>
<keyword evidence="7" id="KW-0378">Hydrolase</keyword>
<keyword evidence="11" id="KW-1015">Disulfide bond</keyword>
<evidence type="ECO:0000256" key="16">
    <source>
        <dbReference type="ARBA" id="ARBA00054617"/>
    </source>
</evidence>
<dbReference type="InterPro" id="IPR000387">
    <property type="entry name" value="Tyr_Pase_dom"/>
</dbReference>
<dbReference type="Pfam" id="PF00041">
    <property type="entry name" value="fn3"/>
    <property type="match status" value="1"/>
</dbReference>
<dbReference type="GO" id="GO:0008013">
    <property type="term" value="F:beta-catenin binding"/>
    <property type="evidence" value="ECO:0007669"/>
    <property type="project" value="UniProtKB-ARBA"/>
</dbReference>
<evidence type="ECO:0000256" key="13">
    <source>
        <dbReference type="ARBA" id="ARBA00023180"/>
    </source>
</evidence>
<feature type="domain" description="Fibronectin type-III" evidence="23">
    <location>
        <begin position="347"/>
        <end position="453"/>
    </location>
</feature>
<dbReference type="FunFam" id="2.60.40.10:FF:000025">
    <property type="entry name" value="receptor-type tyrosine-protein phosphatase U isoform X2"/>
    <property type="match status" value="1"/>
</dbReference>
<dbReference type="GO" id="GO:0004725">
    <property type="term" value="F:protein tyrosine phosphatase activity"/>
    <property type="evidence" value="ECO:0007669"/>
    <property type="project" value="UniProtKB-EC"/>
</dbReference>
<dbReference type="SUPFAM" id="SSF48726">
    <property type="entry name" value="Immunoglobulin"/>
    <property type="match status" value="1"/>
</dbReference>
<name>A0A452U2B1_URSMA</name>
<dbReference type="GO" id="GO:0016020">
    <property type="term" value="C:membrane"/>
    <property type="evidence" value="ECO:0007669"/>
    <property type="project" value="UniProtKB-SubCell"/>
</dbReference>
<dbReference type="InterPro" id="IPR029021">
    <property type="entry name" value="Prot-tyrosine_phosphatase-like"/>
</dbReference>
<protein>
    <recommendedName>
        <fullName evidence="3">protein-tyrosine-phosphatase</fullName>
        <ecNumber evidence="3">3.1.3.48</ecNumber>
    </recommendedName>
    <alternativeName>
        <fullName evidence="18">Pancreatic carcinoma phosphatase 2</fullName>
    </alternativeName>
</protein>
<evidence type="ECO:0000256" key="14">
    <source>
        <dbReference type="ARBA" id="ARBA00023319"/>
    </source>
</evidence>
<dbReference type="PROSITE" id="PS50060">
    <property type="entry name" value="MAM_2"/>
    <property type="match status" value="1"/>
</dbReference>
<evidence type="ECO:0000259" key="23">
    <source>
        <dbReference type="PROSITE" id="PS50853"/>
    </source>
</evidence>
<evidence type="ECO:0000256" key="4">
    <source>
        <dbReference type="ARBA" id="ARBA00022692"/>
    </source>
</evidence>
<evidence type="ECO:0000259" key="22">
    <source>
        <dbReference type="PROSITE" id="PS50060"/>
    </source>
</evidence>
<dbReference type="InterPro" id="IPR003595">
    <property type="entry name" value="Tyr_Pase_cat"/>
</dbReference>
<keyword evidence="9 19" id="KW-1133">Transmembrane helix</keyword>
<dbReference type="Pfam" id="PF00629">
    <property type="entry name" value="MAM"/>
    <property type="match status" value="1"/>
</dbReference>
<dbReference type="InterPro" id="IPR050348">
    <property type="entry name" value="Protein-Tyr_Phosphatase"/>
</dbReference>
<keyword evidence="12" id="KW-0675">Receptor</keyword>
<feature type="domain" description="Fibronectin type-III" evidence="23">
    <location>
        <begin position="253"/>
        <end position="346"/>
    </location>
</feature>
<dbReference type="AlphaFoldDB" id="A0A452U2B1"/>
<dbReference type="FunFam" id="2.60.120.200:FF:000022">
    <property type="entry name" value="receptor-type tyrosine-protein phosphatase U isoform X2"/>
    <property type="match status" value="1"/>
</dbReference>
<dbReference type="InterPro" id="IPR013320">
    <property type="entry name" value="ConA-like_dom_sf"/>
</dbReference>
<dbReference type="PROSITE" id="PS00740">
    <property type="entry name" value="MAM_1"/>
    <property type="match status" value="1"/>
</dbReference>
<comment type="catalytic activity">
    <reaction evidence="15">
        <text>O-phospho-L-tyrosyl-[protein] + H2O = L-tyrosyl-[protein] + phosphate</text>
        <dbReference type="Rhea" id="RHEA:10684"/>
        <dbReference type="Rhea" id="RHEA-COMP:10136"/>
        <dbReference type="Rhea" id="RHEA-COMP:20101"/>
        <dbReference type="ChEBI" id="CHEBI:15377"/>
        <dbReference type="ChEBI" id="CHEBI:43474"/>
        <dbReference type="ChEBI" id="CHEBI:46858"/>
        <dbReference type="ChEBI" id="CHEBI:61978"/>
        <dbReference type="EC" id="3.1.3.48"/>
    </reaction>
</comment>
<dbReference type="InterPro" id="IPR003599">
    <property type="entry name" value="Ig_sub"/>
</dbReference>
<dbReference type="SUPFAM" id="SSF49265">
    <property type="entry name" value="Fibronectin type III"/>
    <property type="match status" value="1"/>
</dbReference>
<dbReference type="PROSITE" id="PS50055">
    <property type="entry name" value="TYR_PHOSPHATASE_PTP"/>
    <property type="match status" value="2"/>
</dbReference>
<keyword evidence="4 19" id="KW-0812">Transmembrane</keyword>
<keyword evidence="10 19" id="KW-0472">Membrane</keyword>
<dbReference type="PANTHER" id="PTHR19134">
    <property type="entry name" value="RECEPTOR-TYPE TYROSINE-PROTEIN PHOSPHATASE"/>
    <property type="match status" value="1"/>
</dbReference>
<dbReference type="FunFam" id="3.90.190.10:FF:000014">
    <property type="entry name" value="receptor-type tyrosine-protein phosphatase U isoform X2"/>
    <property type="match status" value="1"/>
</dbReference>
<keyword evidence="8" id="KW-0904">Protein phosphatase</keyword>
<dbReference type="FunFam" id="2.60.40.10:FF:000048">
    <property type="entry name" value="receptor-type tyrosine-protein phosphatase U isoform X1"/>
    <property type="match status" value="1"/>
</dbReference>
<evidence type="ECO:0000256" key="3">
    <source>
        <dbReference type="ARBA" id="ARBA00013064"/>
    </source>
</evidence>
<feature type="domain" description="Tyrosine-protein phosphatase" evidence="20">
    <location>
        <begin position="723"/>
        <end position="951"/>
    </location>
</feature>
<dbReference type="FunFam" id="3.90.190.10:FF:000019">
    <property type="entry name" value="receptor-type tyrosine-protein phosphatase U isoform X1"/>
    <property type="match status" value="1"/>
</dbReference>
<feature type="domain" description="MAM" evidence="22">
    <location>
        <begin position="1"/>
        <end position="153"/>
    </location>
</feature>
<evidence type="ECO:0000256" key="17">
    <source>
        <dbReference type="ARBA" id="ARBA00063907"/>
    </source>
</evidence>
<feature type="domain" description="Tyrosine specific protein phosphatases" evidence="21">
    <location>
        <begin position="1162"/>
        <end position="1237"/>
    </location>
</feature>
<dbReference type="SUPFAM" id="SSF49899">
    <property type="entry name" value="Concanavalin A-like lectins/glucanases"/>
    <property type="match status" value="1"/>
</dbReference>
<evidence type="ECO:0000256" key="19">
    <source>
        <dbReference type="SAM" id="Phobius"/>
    </source>
</evidence>
<dbReference type="SMART" id="SM00060">
    <property type="entry name" value="FN3"/>
    <property type="match status" value="2"/>
</dbReference>
<dbReference type="SUPFAM" id="SSF52799">
    <property type="entry name" value="(Phosphotyrosine protein) phosphatases II"/>
    <property type="match status" value="2"/>
</dbReference>
<evidence type="ECO:0000256" key="15">
    <source>
        <dbReference type="ARBA" id="ARBA00051722"/>
    </source>
</evidence>
<dbReference type="CDD" id="cd14637">
    <property type="entry name" value="R-PTPc-U-2"/>
    <property type="match status" value="1"/>
</dbReference>
<evidence type="ECO:0000256" key="2">
    <source>
        <dbReference type="ARBA" id="ARBA00006396"/>
    </source>
</evidence>
<dbReference type="CDD" id="cd00063">
    <property type="entry name" value="FN3"/>
    <property type="match status" value="2"/>
</dbReference>
<evidence type="ECO:0000256" key="18">
    <source>
        <dbReference type="ARBA" id="ARBA00076349"/>
    </source>
</evidence>
<evidence type="ECO:0000256" key="12">
    <source>
        <dbReference type="ARBA" id="ARBA00023170"/>
    </source>
</evidence>
<sequence length="1253" mass="140178">PAVPCEYSQAQYDDFQWEEVHPPQLLPLPPLFLGSYLMVNASQHAPGQRAHVIFQSLSENDTHCVQFSYFLYSRDGHSPGTLGIYVRVNGGPLGSAVWNMSGSHGRQWHQAELAVSTFWPNEYQVLFEALISPDRRGYMGLDDVLLLSYPCAKAPHFSRLGDVEVNAGQNASFQCMAAGRAAEAERFLLQRQSGALVPAAGVRHISHRRFLATFVLASVSRSEQDLYRCVSQAPRGAGGSNFAELIVKEPPTPIAPPQLLRAGPTYLIIQLNTNSIIGDGPIVRKEIEYRMSRGPWAEVHAVSLQTYKLWHLDPDTEYEISVLLTRPGDGGTGRPGPPLISRTKCAVPGGIAAESLTFTPLEDMIFLKWEEPQEPNGLITQYEISYQSIESSDPAVNVPGPRRTISKLRNETYHVFSNLHPGTTYLFSVRARTGKGFGQAALTEITTNISAPSFDYADMPSPLGESENTITVLLRPAQGRGAPISVYQVIVEEERGRRLRREPGSQDCFPVPLTFDAALARGLTYRGFWNPPLEPRKSYLIYFQAASHLKGVRDCKRPLEVSQRSEEMGLILGICAGGLAVLILLLGAIIIIIRKGKPVNMTKATVNYRQEKTHMMSAVDRSFTDQSTLQEDERLGLSFMDTHGYSPRGECLASSLLGGSPRRPCGRKGSPYHTGQLHPAVRVADLLQHISQMKTAEGYGFKQEYEVRGPVRSALPSSVPAHPMAPCFVFADDRHRVKLPPMMGGPDADYINANYIDVSASPSSLLASPWPKPEMVYDFWRMVWQEHCSSIVMITKLVEVGRVKCSRYWPEDSDMYGDIKITLVKTETLAEYVVRTFALERRGYSARHEVRQFHFTAWPEHGVPYHATGLLAFIRRVKASTPPDAGPVVIHCSAGTGRTGCYIVLDVMLDMAECEGVVDIYNCVKTLCSRRVNMIQTEEQYIFIHDAILEACLCGETTIPVSEFKATYKEMIRIDPQSNSSQLREEFQTLNSVTPPLDVEECSIALLPRNRDKNRSMDVLPPDRCLPFLISTDGDPNNYINAALTDSYTRSAAFIVTLHPLQSTTPDFWRLVYDYGCTSIVMLNQLHQSNTTWPCLQYWPEPGRQQYGLMEVEFVSGSVDEDLVARVFRVQNISRLQEGHLLVRHFQFLRWSAYRDTPDSKKAFLHLLAEVDKWQAESGDGRTVVHCLNGGGRSGTFCACATVLEMIRCHSLVDVFFAAKTLRNYKPNMVETLDQYHFCYDVVLEYLEGLESR</sequence>
<feature type="domain" description="Tyrosine-protein phosphatase" evidence="20">
    <location>
        <begin position="983"/>
        <end position="1246"/>
    </location>
</feature>
<dbReference type="Gene3D" id="3.90.190.10">
    <property type="entry name" value="Protein tyrosine phosphatase superfamily"/>
    <property type="match status" value="2"/>
</dbReference>
<comment type="subunit">
    <text evidence="17">Forms homooligomeric complexes which mediate cell homotypic adhesion. Interacts (via the cytoplasmic juxtamembrane domain) with CTNNB1; may mediate interaction with the cadherin/catenin adhesion complex. Interacts with KIT. May interact with AP3B1.</text>
</comment>
<dbReference type="InterPro" id="IPR036179">
    <property type="entry name" value="Ig-like_dom_sf"/>
</dbReference>
<dbReference type="GeneTree" id="ENSGT00940000157151"/>
<keyword evidence="5" id="KW-0732">Signal</keyword>
<dbReference type="InterPro" id="IPR057598">
    <property type="entry name" value="Fn3_PTPRU"/>
</dbReference>
<dbReference type="PRINTS" id="PR00020">
    <property type="entry name" value="MAMDOMAIN"/>
</dbReference>
<dbReference type="Pfam" id="PF00102">
    <property type="entry name" value="Y_phosphatase"/>
    <property type="match status" value="2"/>
</dbReference>
<evidence type="ECO:0000256" key="1">
    <source>
        <dbReference type="ARBA" id="ARBA00004479"/>
    </source>
</evidence>
<dbReference type="InterPro" id="IPR016130">
    <property type="entry name" value="Tyr_Pase_AS"/>
</dbReference>
<feature type="domain" description="Tyrosine specific protein phosphatases" evidence="21">
    <location>
        <begin position="871"/>
        <end position="942"/>
    </location>
</feature>
<dbReference type="InterPro" id="IPR013783">
    <property type="entry name" value="Ig-like_fold"/>
</dbReference>
<evidence type="ECO:0000256" key="8">
    <source>
        <dbReference type="ARBA" id="ARBA00022912"/>
    </source>
</evidence>
<feature type="transmembrane region" description="Helical" evidence="19">
    <location>
        <begin position="568"/>
        <end position="593"/>
    </location>
</feature>
<dbReference type="PROSITE" id="PS50853">
    <property type="entry name" value="FN3"/>
    <property type="match status" value="2"/>
</dbReference>
<accession>A0A452U2B1</accession>
<organism evidence="24">
    <name type="scientific">Ursus maritimus</name>
    <name type="common">Polar bear</name>
    <name type="synonym">Thalarctos maritimus</name>
    <dbReference type="NCBI Taxonomy" id="29073"/>
    <lineage>
        <taxon>Eukaryota</taxon>
        <taxon>Metazoa</taxon>
        <taxon>Chordata</taxon>
        <taxon>Craniata</taxon>
        <taxon>Vertebrata</taxon>
        <taxon>Euteleostomi</taxon>
        <taxon>Mammalia</taxon>
        <taxon>Eutheria</taxon>
        <taxon>Laurasiatheria</taxon>
        <taxon>Carnivora</taxon>
        <taxon>Caniformia</taxon>
        <taxon>Ursidae</taxon>
        <taxon>Ursus</taxon>
    </lineage>
</organism>
<dbReference type="InterPro" id="IPR000242">
    <property type="entry name" value="PTP_cat"/>
</dbReference>
<dbReference type="FunFam" id="2.60.40.10:FF:000009">
    <property type="entry name" value="receptor-type tyrosine-protein phosphatase U isoform X1"/>
    <property type="match status" value="1"/>
</dbReference>
<dbReference type="CDD" id="cd06263">
    <property type="entry name" value="MAM"/>
    <property type="match status" value="1"/>
</dbReference>
<dbReference type="InterPro" id="IPR000998">
    <property type="entry name" value="MAM_dom"/>
</dbReference>
<evidence type="ECO:0000256" key="6">
    <source>
        <dbReference type="ARBA" id="ARBA00022737"/>
    </source>
</evidence>
<keyword evidence="6" id="KW-0677">Repeat</keyword>
<dbReference type="SMART" id="SM00137">
    <property type="entry name" value="MAM"/>
    <property type="match status" value="1"/>
</dbReference>
<dbReference type="PANTHER" id="PTHR19134:SF207">
    <property type="entry name" value="RECEPTOR-TYPE TYROSINE-PROTEIN PHOSPHATASE U"/>
    <property type="match status" value="1"/>
</dbReference>
<comment type="function">
    <text evidence="16">Tyrosine-protein phosphatase which dephosphorylates CTNNB1. Regulates CTNNB1 function both in cell adhesion and signaling. May function in cell proliferation and migration and play a role in the maintenance of epithelial integrity. May play a role in megakaryocytopoiesis.</text>
</comment>
<dbReference type="SMART" id="SM00194">
    <property type="entry name" value="PTPc"/>
    <property type="match status" value="2"/>
</dbReference>
<evidence type="ECO:0000256" key="10">
    <source>
        <dbReference type="ARBA" id="ARBA00023136"/>
    </source>
</evidence>
<dbReference type="EC" id="3.1.3.48" evidence="3"/>
<gene>
    <name evidence="24" type="primary">PTPRU</name>
</gene>
<reference evidence="24" key="1">
    <citation type="submission" date="2019-03" db="UniProtKB">
        <authorList>
            <consortium name="Ensembl"/>
        </authorList>
    </citation>
    <scope>IDENTIFICATION</scope>
</reference>
<dbReference type="InterPro" id="IPR003961">
    <property type="entry name" value="FN3_dom"/>
</dbReference>
<evidence type="ECO:0000259" key="20">
    <source>
        <dbReference type="PROSITE" id="PS50055"/>
    </source>
</evidence>
<dbReference type="Pfam" id="PF23144">
    <property type="entry name" value="Fn3_PTPRU"/>
    <property type="match status" value="1"/>
</dbReference>
<keyword evidence="13" id="KW-0325">Glycoprotein</keyword>
<dbReference type="Gene3D" id="2.60.120.200">
    <property type="match status" value="1"/>
</dbReference>
<dbReference type="PRINTS" id="PR00700">
    <property type="entry name" value="PRTYPHPHTASE"/>
</dbReference>
<proteinExistence type="inferred from homology"/>
<dbReference type="PROSITE" id="PS50056">
    <property type="entry name" value="TYR_PHOSPHATASE_2"/>
    <property type="match status" value="2"/>
</dbReference>
<dbReference type="SMART" id="SM00404">
    <property type="entry name" value="PTPc_motif"/>
    <property type="match status" value="2"/>
</dbReference>
<evidence type="ECO:0000256" key="5">
    <source>
        <dbReference type="ARBA" id="ARBA00022729"/>
    </source>
</evidence>
<evidence type="ECO:0000256" key="9">
    <source>
        <dbReference type="ARBA" id="ARBA00022989"/>
    </source>
</evidence>
<dbReference type="Gene3D" id="2.60.40.10">
    <property type="entry name" value="Immunoglobulins"/>
    <property type="match status" value="3"/>
</dbReference>
<comment type="subcellular location">
    <subcellularLocation>
        <location evidence="1">Membrane</location>
        <topology evidence="1">Single-pass type I membrane protein</topology>
    </subcellularLocation>
</comment>